<name>A0ABU5TE99_9CYAN</name>
<evidence type="ECO:0000313" key="3">
    <source>
        <dbReference type="Proteomes" id="UP001301388"/>
    </source>
</evidence>
<dbReference type="Gene3D" id="1.10.3680.10">
    <property type="entry name" value="TerB-like"/>
    <property type="match status" value="1"/>
</dbReference>
<dbReference type="InterPro" id="IPR007791">
    <property type="entry name" value="DjlA_N"/>
</dbReference>
<dbReference type="Pfam" id="PF05099">
    <property type="entry name" value="TerB"/>
    <property type="match status" value="1"/>
</dbReference>
<keyword evidence="3" id="KW-1185">Reference proteome</keyword>
<gene>
    <name evidence="2" type="ORF">VB774_00095</name>
</gene>
<evidence type="ECO:0000313" key="2">
    <source>
        <dbReference type="EMBL" id="MEA5476008.1"/>
    </source>
</evidence>
<protein>
    <submittedName>
        <fullName evidence="2">TerB family tellurite resistance protein</fullName>
    </submittedName>
</protein>
<dbReference type="Proteomes" id="UP001301388">
    <property type="component" value="Unassembled WGS sequence"/>
</dbReference>
<dbReference type="EMBL" id="JAYGIE010000001">
    <property type="protein sequence ID" value="MEA5476008.1"/>
    <property type="molecule type" value="Genomic_DNA"/>
</dbReference>
<comment type="caution">
    <text evidence="2">The sequence shown here is derived from an EMBL/GenBank/DDBJ whole genome shotgun (WGS) entry which is preliminary data.</text>
</comment>
<accession>A0ABU5TE99</accession>
<dbReference type="SUPFAM" id="SSF158682">
    <property type="entry name" value="TerB-like"/>
    <property type="match status" value="1"/>
</dbReference>
<feature type="domain" description="Co-chaperone DjlA N-terminal" evidence="1">
    <location>
        <begin position="20"/>
        <end position="119"/>
    </location>
</feature>
<evidence type="ECO:0000259" key="1">
    <source>
        <dbReference type="Pfam" id="PF05099"/>
    </source>
</evidence>
<dbReference type="InterPro" id="IPR029024">
    <property type="entry name" value="TerB-like"/>
</dbReference>
<proteinExistence type="predicted"/>
<sequence>MGLFDRLTGSGASSLTPKSALALAALTMIGADGSIEDEEIEGLQRIVRGDDAAFRLAFRVYKDKSINECVSIVCETLDDKQKVAAIANLLDLAMADGMLAGAEKRLLEAYVNNFDIDEQIVRAIIEVIAIKNDFSIFE</sequence>
<dbReference type="RefSeq" id="WP_323258870.1">
    <property type="nucleotide sequence ID" value="NZ_JAYGIE010000001.1"/>
</dbReference>
<reference evidence="2 3" key="1">
    <citation type="submission" date="2023-12" db="EMBL/GenBank/DDBJ databases">
        <title>Baltic Sea Cyanobacteria.</title>
        <authorList>
            <person name="Delbaje E."/>
            <person name="Fewer D.P."/>
            <person name="Shishido T.K."/>
        </authorList>
    </citation>
    <scope>NUCLEOTIDE SEQUENCE [LARGE SCALE GENOMIC DNA]</scope>
    <source>
        <strain evidence="2 3">UHCC 0370</strain>
    </source>
</reference>
<organism evidence="2 3">
    <name type="scientific">Pseudanabaena galeata UHCC 0370</name>
    <dbReference type="NCBI Taxonomy" id="3110310"/>
    <lineage>
        <taxon>Bacteria</taxon>
        <taxon>Bacillati</taxon>
        <taxon>Cyanobacteriota</taxon>
        <taxon>Cyanophyceae</taxon>
        <taxon>Pseudanabaenales</taxon>
        <taxon>Pseudanabaenaceae</taxon>
        <taxon>Pseudanabaena</taxon>
    </lineage>
</organism>